<organism evidence="1 2">
    <name type="scientific">Castilleja foliolosa</name>
    <dbReference type="NCBI Taxonomy" id="1961234"/>
    <lineage>
        <taxon>Eukaryota</taxon>
        <taxon>Viridiplantae</taxon>
        <taxon>Streptophyta</taxon>
        <taxon>Embryophyta</taxon>
        <taxon>Tracheophyta</taxon>
        <taxon>Spermatophyta</taxon>
        <taxon>Magnoliopsida</taxon>
        <taxon>eudicotyledons</taxon>
        <taxon>Gunneridae</taxon>
        <taxon>Pentapetalae</taxon>
        <taxon>asterids</taxon>
        <taxon>lamiids</taxon>
        <taxon>Lamiales</taxon>
        <taxon>Orobanchaceae</taxon>
        <taxon>Pedicularideae</taxon>
        <taxon>Castillejinae</taxon>
        <taxon>Castilleja</taxon>
    </lineage>
</organism>
<dbReference type="EMBL" id="JAVIJP010000083">
    <property type="protein sequence ID" value="KAL3617334.1"/>
    <property type="molecule type" value="Genomic_DNA"/>
</dbReference>
<proteinExistence type="predicted"/>
<protein>
    <submittedName>
        <fullName evidence="1">Uncharacterized protein</fullName>
    </submittedName>
</protein>
<sequence>MGWITLTVETVGPAVAYKLGVETPVIPEGIVPNKLEAEAPVIPEGTVPNIVEAEASVIPEGTVPKTVGVGITVVAARGGRLNLLATFSIRRSSTPWSSSIGLMLVAEPVIPGMAGSAGVDWTVEKIGLPEASIVAVVVTGAVELMEPVRTSETEDPVVAIFQ</sequence>
<gene>
    <name evidence="1" type="ORF">CASFOL_038879</name>
</gene>
<comment type="caution">
    <text evidence="1">The sequence shown here is derived from an EMBL/GenBank/DDBJ whole genome shotgun (WGS) entry which is preliminary data.</text>
</comment>
<keyword evidence="2" id="KW-1185">Reference proteome</keyword>
<evidence type="ECO:0000313" key="1">
    <source>
        <dbReference type="EMBL" id="KAL3617334.1"/>
    </source>
</evidence>
<reference evidence="2" key="1">
    <citation type="journal article" date="2024" name="IScience">
        <title>Strigolactones Initiate the Formation of Haustorium-like Structures in Castilleja.</title>
        <authorList>
            <person name="Buerger M."/>
            <person name="Peterson D."/>
            <person name="Chory J."/>
        </authorList>
    </citation>
    <scope>NUCLEOTIDE SEQUENCE [LARGE SCALE GENOMIC DNA]</scope>
</reference>
<dbReference type="Proteomes" id="UP001632038">
    <property type="component" value="Unassembled WGS sequence"/>
</dbReference>
<accession>A0ABD3BJF0</accession>
<dbReference type="AlphaFoldDB" id="A0ABD3BJF0"/>
<evidence type="ECO:0000313" key="2">
    <source>
        <dbReference type="Proteomes" id="UP001632038"/>
    </source>
</evidence>
<name>A0ABD3BJF0_9LAMI</name>